<reference evidence="4" key="1">
    <citation type="journal article" date="2017" name="Nat. Ecol. Evol.">
        <title>Genome expansion and lineage-specific genetic innovations in the forest pathogenic fungi Armillaria.</title>
        <authorList>
            <person name="Sipos G."/>
            <person name="Prasanna A.N."/>
            <person name="Walter M.C."/>
            <person name="O'Connor E."/>
            <person name="Balint B."/>
            <person name="Krizsan K."/>
            <person name="Kiss B."/>
            <person name="Hess J."/>
            <person name="Varga T."/>
            <person name="Slot J."/>
            <person name="Riley R."/>
            <person name="Boka B."/>
            <person name="Rigling D."/>
            <person name="Barry K."/>
            <person name="Lee J."/>
            <person name="Mihaltcheva S."/>
            <person name="LaButti K."/>
            <person name="Lipzen A."/>
            <person name="Waldron R."/>
            <person name="Moloney N.M."/>
            <person name="Sperisen C."/>
            <person name="Kredics L."/>
            <person name="Vagvoelgyi C."/>
            <person name="Patrignani A."/>
            <person name="Fitzpatrick D."/>
            <person name="Nagy I."/>
            <person name="Doyle S."/>
            <person name="Anderson J.B."/>
            <person name="Grigoriev I.V."/>
            <person name="Gueldener U."/>
            <person name="Muensterkoetter M."/>
            <person name="Nagy L.G."/>
        </authorList>
    </citation>
    <scope>NUCLEOTIDE SEQUENCE [LARGE SCALE GENOMIC DNA]</scope>
    <source>
        <strain evidence="4">Ar21-2</strain>
    </source>
</reference>
<gene>
    <name evidence="3" type="ORF">ARMGADRAFT_37961</name>
</gene>
<sequence length="1055" mass="118104">MQSTVLNFRGDRGRKTRRSTDSLDADDLVCQCIMSLEALTVYEDISPEALTAEESIQLEALTPHVVACLVSFDQDWDVRFLNKAITLCEFAISRYPDGDVMQTDHFYRLGLALEKKGLEDKALGAYERALDLAPEESRGLELRSVCFYKIGSLHQGRYDQHGEAEDLNKAIWAHEMCIAFAAADGKHLDDCYSALFCSLKARWQLLKDEEDLDRLVSHAEKSIAFNPSYYNQFNLGTALCMSYDHHHTLALIDQAILAMRSAVSSSMPHHRMDMLTALGLTYYRRFHHVRDLSDASACIKYLEQAMEHGKLCFSFRLKLTECLGLVFYRNGDVQCYERARLVCETLLADDSLTNIDRTTVLMALGALFLVSFENRAPLPDPYACRLEKCIQTLKRAIECMPPKYPEPARPYYFLSYALHLQVQIGTPTVSEFEYAISIGRKAVEFAEIHVASERNTLNTNSHASCLQTLAYILTSYGLAFRQPTAHYVECVSLLDQASQISSLVHDTHLTSAIVKAEYCAAMNDWEGCFNACTSAMEAVQQQAWLGLSVVQQYRAIGGNSLINGVGSRAARTAVRFGNSRMALKWIEQCRSIVWRRVLNLRVSMDALANVEPTLAHRLKEVSDMLQRYAYFDLRLGMEEGSMEKRKQERYRLAEEWEGLIAQTRSLPGFTNFLKPKGAAYFTSCEFGGIVVLLTVYQKRCDVIVLGSNKGKIVMFPLEQMNKNLATTLQTRLRETLQQSGRHSRDTRASEVCYGHDRQDGMSTVLSVLWKTVVKPLFDFLDLKPHNSSSESDPPRLWWCPTGPLSFLPLHAAGLYDTTVHGTKVYEYVASSYTPTVGILADISNQRSEEFSGLLTVCQPHTPGQNPIPKTEDEVYSVVQVAVEGGLTITSLGNDEATPEAVLSDMAEHSWIHLACHARQDPTQPLESAFMLAGDPEKGRPLKLTEIADRTNTKADFAFLSACQTATGDASLSDESVHLAAGMLMAGYRRVIATMWAVNDSDAPIIAEKVYKHMLSDGKADSGKSCLALHRATASMRQERGEKNFMSWVPFIHYGA</sequence>
<dbReference type="Pfam" id="PF12770">
    <property type="entry name" value="CHAT"/>
    <property type="match status" value="1"/>
</dbReference>
<evidence type="ECO:0000256" key="1">
    <source>
        <dbReference type="PROSITE-ProRule" id="PRU00339"/>
    </source>
</evidence>
<dbReference type="InterPro" id="IPR019734">
    <property type="entry name" value="TPR_rpt"/>
</dbReference>
<organism evidence="3 4">
    <name type="scientific">Armillaria gallica</name>
    <name type="common">Bulbous honey fungus</name>
    <name type="synonym">Armillaria bulbosa</name>
    <dbReference type="NCBI Taxonomy" id="47427"/>
    <lineage>
        <taxon>Eukaryota</taxon>
        <taxon>Fungi</taxon>
        <taxon>Dikarya</taxon>
        <taxon>Basidiomycota</taxon>
        <taxon>Agaricomycotina</taxon>
        <taxon>Agaricomycetes</taxon>
        <taxon>Agaricomycetidae</taxon>
        <taxon>Agaricales</taxon>
        <taxon>Marasmiineae</taxon>
        <taxon>Physalacriaceae</taxon>
        <taxon>Armillaria</taxon>
    </lineage>
</organism>
<proteinExistence type="predicted"/>
<dbReference type="InParanoid" id="A0A2H3E945"/>
<dbReference type="AlphaFoldDB" id="A0A2H3E945"/>
<dbReference type="InterPro" id="IPR011990">
    <property type="entry name" value="TPR-like_helical_dom_sf"/>
</dbReference>
<keyword evidence="1" id="KW-0802">TPR repeat</keyword>
<dbReference type="Gene3D" id="1.25.40.10">
    <property type="entry name" value="Tetratricopeptide repeat domain"/>
    <property type="match status" value="2"/>
</dbReference>
<dbReference type="SMART" id="SM00028">
    <property type="entry name" value="TPR"/>
    <property type="match status" value="1"/>
</dbReference>
<dbReference type="OrthoDB" id="9991317at2759"/>
<evidence type="ECO:0000259" key="2">
    <source>
        <dbReference type="Pfam" id="PF12770"/>
    </source>
</evidence>
<name>A0A2H3E945_ARMGA</name>
<dbReference type="SUPFAM" id="SSF48452">
    <property type="entry name" value="TPR-like"/>
    <property type="match status" value="2"/>
</dbReference>
<dbReference type="EMBL" id="KZ293644">
    <property type="protein sequence ID" value="PBL03932.1"/>
    <property type="molecule type" value="Genomic_DNA"/>
</dbReference>
<protein>
    <recommendedName>
        <fullName evidence="2">CHAT domain-containing protein</fullName>
    </recommendedName>
</protein>
<accession>A0A2H3E945</accession>
<dbReference type="Proteomes" id="UP000217790">
    <property type="component" value="Unassembled WGS sequence"/>
</dbReference>
<dbReference type="InterPro" id="IPR024983">
    <property type="entry name" value="CHAT_dom"/>
</dbReference>
<evidence type="ECO:0000313" key="3">
    <source>
        <dbReference type="EMBL" id="PBL03932.1"/>
    </source>
</evidence>
<feature type="repeat" description="TPR" evidence="1">
    <location>
        <begin position="103"/>
        <end position="136"/>
    </location>
</feature>
<feature type="domain" description="CHAT" evidence="2">
    <location>
        <begin position="765"/>
        <end position="1055"/>
    </location>
</feature>
<evidence type="ECO:0000313" key="4">
    <source>
        <dbReference type="Proteomes" id="UP000217790"/>
    </source>
</evidence>
<dbReference type="PROSITE" id="PS50005">
    <property type="entry name" value="TPR"/>
    <property type="match status" value="1"/>
</dbReference>
<dbReference type="OMA" id="SAISHYP"/>
<keyword evidence="4" id="KW-1185">Reference proteome</keyword>